<comment type="subcellular location">
    <subcellularLocation>
        <location evidence="1">Virion</location>
    </subcellularLocation>
</comment>
<accession>A0A0F9LC03</accession>
<evidence type="ECO:0000256" key="3">
    <source>
        <dbReference type="SAM" id="MobiDB-lite"/>
    </source>
</evidence>
<name>A0A0F9LC03_9ZZZZ</name>
<feature type="domain" description="Phage capsid-like C-terminal" evidence="4">
    <location>
        <begin position="128"/>
        <end position="416"/>
    </location>
</feature>
<dbReference type="NCBIfam" id="TIGR01554">
    <property type="entry name" value="major_cap_HK97"/>
    <property type="match status" value="1"/>
</dbReference>
<comment type="caution">
    <text evidence="5">The sequence shown here is derived from an EMBL/GenBank/DDBJ whole genome shotgun (WGS) entry which is preliminary data.</text>
</comment>
<evidence type="ECO:0000256" key="2">
    <source>
        <dbReference type="ARBA" id="ARBA00022844"/>
    </source>
</evidence>
<dbReference type="EMBL" id="LAZR01007511">
    <property type="protein sequence ID" value="KKM84796.1"/>
    <property type="molecule type" value="Genomic_DNA"/>
</dbReference>
<dbReference type="InterPro" id="IPR054612">
    <property type="entry name" value="Phage_capsid-like_C"/>
</dbReference>
<feature type="region of interest" description="Disordered" evidence="3">
    <location>
        <begin position="57"/>
        <end position="82"/>
    </location>
</feature>
<sequence length="434" mass="47475">MDKKIELLEELRKLDEKIQELRNKEGPTPEDVAELNKLCDQVEEIDELLKAEERAAEINERNRAPIETPGSEEEPAAEERHEFKSLGEQLIAVARASQPGAPPDTRLFYEQAETRAATGLSESQPSEGGFLVQTDFASEIMKKTYETSVVFNRARNIPISSNANGLKINFVDETSRANGSRWGGVQAYWIEEAGTKTASKPKFGQMQLSLKKLVALYYATDEVLQDASALGAIASQAFSEEIGFKLDDALINGTGAGQPAGILNAACLVTVAKEGGQVAKTVIWDNIQKMYAQMWSRSLPKGVWFINQSILTQLMSMTIPVGTSGIPVWLPANLAQDRPNSTLMGMPVIPIEQCATLGTVGDIILVDMSQYVVITKGGLQSAQSIHVRFINDESVFRFVFRVDGQATWTSSLKPYKDASTSLPLGPFVALATRS</sequence>
<organism evidence="5">
    <name type="scientific">marine sediment metagenome</name>
    <dbReference type="NCBI Taxonomy" id="412755"/>
    <lineage>
        <taxon>unclassified sequences</taxon>
        <taxon>metagenomes</taxon>
        <taxon>ecological metagenomes</taxon>
    </lineage>
</organism>
<evidence type="ECO:0000259" key="4">
    <source>
        <dbReference type="Pfam" id="PF05065"/>
    </source>
</evidence>
<reference evidence="5" key="1">
    <citation type="journal article" date="2015" name="Nature">
        <title>Complex archaea that bridge the gap between prokaryotes and eukaryotes.</title>
        <authorList>
            <person name="Spang A."/>
            <person name="Saw J.H."/>
            <person name="Jorgensen S.L."/>
            <person name="Zaremba-Niedzwiedzka K."/>
            <person name="Martijn J."/>
            <person name="Lind A.E."/>
            <person name="van Eijk R."/>
            <person name="Schleper C."/>
            <person name="Guy L."/>
            <person name="Ettema T.J."/>
        </authorList>
    </citation>
    <scope>NUCLEOTIDE SEQUENCE</scope>
</reference>
<dbReference type="AlphaFoldDB" id="A0A0F9LC03"/>
<dbReference type="SUPFAM" id="SSF56563">
    <property type="entry name" value="Major capsid protein gp5"/>
    <property type="match status" value="1"/>
</dbReference>
<gene>
    <name evidence="5" type="ORF">LCGC14_1295550</name>
</gene>
<dbReference type="Pfam" id="PF05065">
    <property type="entry name" value="Phage_capsid"/>
    <property type="match status" value="1"/>
</dbReference>
<keyword evidence="2" id="KW-0946">Virion</keyword>
<dbReference type="Gene3D" id="3.30.2400.10">
    <property type="entry name" value="Major capsid protein gp5"/>
    <property type="match status" value="1"/>
</dbReference>
<proteinExistence type="predicted"/>
<protein>
    <recommendedName>
        <fullName evidence="4">Phage capsid-like C-terminal domain-containing protein</fullName>
    </recommendedName>
</protein>
<dbReference type="InterPro" id="IPR024455">
    <property type="entry name" value="Phage_capsid"/>
</dbReference>
<evidence type="ECO:0000256" key="1">
    <source>
        <dbReference type="ARBA" id="ARBA00004328"/>
    </source>
</evidence>
<dbReference type="GO" id="GO:0044423">
    <property type="term" value="C:virion component"/>
    <property type="evidence" value="ECO:0007669"/>
    <property type="project" value="UniProtKB-KW"/>
</dbReference>
<evidence type="ECO:0000313" key="5">
    <source>
        <dbReference type="EMBL" id="KKM84796.1"/>
    </source>
</evidence>